<dbReference type="OrthoDB" id="206201at2759"/>
<accession>A0A6V8QZ61</accession>
<sequence>MLLEIQLGRKLESFKTHDYYDQNPSIAQHLLALDLLQDRKLWPPKDTWTVVKEIIEICIDDKKAKAILKNDSRDIRQMIYEHIVAPFRVFLLKAWKPEGIENVDPITLENAARSKKVVVQVMKDPSRRETNEPNLESAENWLQKLGDFTERLSIVGERDEKNCPQIKIAILDTGITKEYYDEVYEYIQEYKDFASKKDELYQDWTGHGSTTLRLLLKLNYDVKVFVGRVFEQNYAYKETERVMAEDLHQ</sequence>
<evidence type="ECO:0008006" key="3">
    <source>
        <dbReference type="Google" id="ProtNLM"/>
    </source>
</evidence>
<gene>
    <name evidence="1" type="ORF">TASIC1_0009010600</name>
</gene>
<comment type="caution">
    <text evidence="1">The sequence shown here is derived from an EMBL/GenBank/DDBJ whole genome shotgun (WGS) entry which is preliminary data.</text>
</comment>
<proteinExistence type="predicted"/>
<organism evidence="1 2">
    <name type="scientific">Trichoderma asperellum</name>
    <name type="common">Filamentous fungus</name>
    <dbReference type="NCBI Taxonomy" id="101201"/>
    <lineage>
        <taxon>Eukaryota</taxon>
        <taxon>Fungi</taxon>
        <taxon>Dikarya</taxon>
        <taxon>Ascomycota</taxon>
        <taxon>Pezizomycotina</taxon>
        <taxon>Sordariomycetes</taxon>
        <taxon>Hypocreomycetidae</taxon>
        <taxon>Hypocreales</taxon>
        <taxon>Hypocreaceae</taxon>
        <taxon>Trichoderma</taxon>
    </lineage>
</organism>
<dbReference type="Proteomes" id="UP000517252">
    <property type="component" value="Unassembled WGS sequence"/>
</dbReference>
<protein>
    <recommendedName>
        <fullName evidence="3">Peptidase S8/S53 domain-containing protein</fullName>
    </recommendedName>
</protein>
<dbReference type="AlphaFoldDB" id="A0A6V8QZ61"/>
<evidence type="ECO:0000313" key="2">
    <source>
        <dbReference type="Proteomes" id="UP000517252"/>
    </source>
</evidence>
<name>A0A6V8QZ61_TRIAP</name>
<dbReference type="EMBL" id="BLZH01000009">
    <property type="protein sequence ID" value="GFP57769.1"/>
    <property type="molecule type" value="Genomic_DNA"/>
</dbReference>
<evidence type="ECO:0000313" key="1">
    <source>
        <dbReference type="EMBL" id="GFP57769.1"/>
    </source>
</evidence>
<reference evidence="1 2" key="1">
    <citation type="submission" date="2020-07" db="EMBL/GenBank/DDBJ databases">
        <title>Trichoderma asperellum IC-1 whole genome shotgun sequence.</title>
        <authorList>
            <person name="Kanamasa S."/>
            <person name="Takahashi H."/>
        </authorList>
    </citation>
    <scope>NUCLEOTIDE SEQUENCE [LARGE SCALE GENOMIC DNA]</scope>
    <source>
        <strain evidence="1 2">IC-1</strain>
    </source>
</reference>